<protein>
    <submittedName>
        <fullName evidence="2">Type 2 lantipeptide synthetase LanM</fullName>
    </submittedName>
</protein>
<dbReference type="InterPro" id="IPR007822">
    <property type="entry name" value="LANC-like"/>
</dbReference>
<sequence>MNPHRHKPQANGEPRVLDARLGPAPAWFHLAVAASAEPLEPDGTDPDEVDLFSVVAPLIMRAQRVLLAKLEPLVARAPAPLLPLFGLVNAPPAARIWEALHKTLFLELEAAERRGQIHEESTEGRLAELAVALEDPRARQLFWAEYPVLIRYVVTLLDQWVRRAAEVAQRLVDDWDALLAAGLLPDPPGLLLDLAVEQGDVRRDGQSAAVATFENAKLVYKPRSLGAERAVNRLLDWFNARGLAYDLRGLRVLDRGGYGWTEFLAHEPCTDEALLPAFHWRAGAMLSLLHVLGGIEFHRENLIAQGAYPVAIDCEALCHLPTPHAPGVSPAKDSDPVGSFLEQSVVRVGLLPDPMLYQDEQSRWRRADISALAGEFRIRDERGEVGEAHLLPPESSPTAFIRDVVDGFEAGYRALVQGRDEWLGPGGLLEGLRGAELRLVLRPILYYERVRSNSFHPDFLRGAMDRAIGLDRLFSRDHVPDMARIVEDEIRQMESGDVPLFTFCPEARDVILSGGDRVPDFLPERPLDAIARRLRELSSDDLQRQCDAIELTLACFDPPNVRRPEPGPMSTSRSIRAPELDEAARRIGAVLLAKRVDRARKIGWMAAKNLDEGVWTPGSVGADLYAGLAGIGLFLAVLGRRGSNIAALRTAERIGDQIVAGLAPLTVDPEAFASIDPYHSDMPIGAFDGLGGALYFLGNLVRLVGHHRWVPAIEGLVAWMRYRSAHDPHIDVIGGSAGALLAVLSVRDLVDVRAAARSAVDRLLETQILASAAPRRIAEVHVGGWPVRAASRPLAGMGHGASGIALALARWNAVSHDPRIPRALVSALAFEERLFDPAEGDWADVRAGDVRAGDVCAAERSFMTGWCQGAPGIGLARLGIRESLRTQQVDDELCTSIRATILHGGFGAEEFHGVGNDGLCHGDLGNLELLRLVAGTPAAPAFGEAELARAYAAIVDRASRTGFLPGDPLGIATPGLMNGLAGAGLALLGAAAWVESNGARRAPSVLLLQPFPA</sequence>
<organism evidence="2 3">
    <name type="scientific">Pendulispora albinea</name>
    <dbReference type="NCBI Taxonomy" id="2741071"/>
    <lineage>
        <taxon>Bacteria</taxon>
        <taxon>Pseudomonadati</taxon>
        <taxon>Myxococcota</taxon>
        <taxon>Myxococcia</taxon>
        <taxon>Myxococcales</taxon>
        <taxon>Sorangiineae</taxon>
        <taxon>Pendulisporaceae</taxon>
        <taxon>Pendulispora</taxon>
    </lineage>
</organism>
<dbReference type="RefSeq" id="WP_394820679.1">
    <property type="nucleotide sequence ID" value="NZ_CP089984.1"/>
</dbReference>
<dbReference type="Gene3D" id="1.50.10.20">
    <property type="match status" value="1"/>
</dbReference>
<dbReference type="Proteomes" id="UP001370348">
    <property type="component" value="Chromosome"/>
</dbReference>
<evidence type="ECO:0000259" key="1">
    <source>
        <dbReference type="Pfam" id="PF13575"/>
    </source>
</evidence>
<dbReference type="Pfam" id="PF05147">
    <property type="entry name" value="LANC_like"/>
    <property type="match status" value="1"/>
</dbReference>
<dbReference type="Pfam" id="PF13575">
    <property type="entry name" value="DUF4135"/>
    <property type="match status" value="1"/>
</dbReference>
<proteinExistence type="predicted"/>
<dbReference type="PIRSF" id="PIRSF037228">
    <property type="entry name" value="Lant_mod_RumM"/>
    <property type="match status" value="1"/>
</dbReference>
<dbReference type="PRINTS" id="PR01955">
    <property type="entry name" value="LANCFRANKIA"/>
</dbReference>
<gene>
    <name evidence="2" type="primary">lanM</name>
    <name evidence="2" type="ORF">LZC94_24660</name>
</gene>
<name>A0ABZ2LJD3_9BACT</name>
<reference evidence="2 3" key="1">
    <citation type="submission" date="2021-12" db="EMBL/GenBank/DDBJ databases">
        <title>Discovery of the Pendulisporaceae a myxobacterial family with distinct sporulation behavior and unique specialized metabolism.</title>
        <authorList>
            <person name="Garcia R."/>
            <person name="Popoff A."/>
            <person name="Bader C.D."/>
            <person name="Loehr J."/>
            <person name="Walesch S."/>
            <person name="Walt C."/>
            <person name="Boldt J."/>
            <person name="Bunk B."/>
            <person name="Haeckl F.J.F.P.J."/>
            <person name="Gunesch A.P."/>
            <person name="Birkelbach J."/>
            <person name="Nuebel U."/>
            <person name="Pietschmann T."/>
            <person name="Bach T."/>
            <person name="Mueller R."/>
        </authorList>
    </citation>
    <scope>NUCLEOTIDE SEQUENCE [LARGE SCALE GENOMIC DNA]</scope>
    <source>
        <strain evidence="2 3">MSr11954</strain>
    </source>
</reference>
<dbReference type="CDD" id="cd04792">
    <property type="entry name" value="LanM-like"/>
    <property type="match status" value="1"/>
</dbReference>
<accession>A0ABZ2LJD3</accession>
<dbReference type="SUPFAM" id="SSF158745">
    <property type="entry name" value="LanC-like"/>
    <property type="match status" value="1"/>
</dbReference>
<dbReference type="InterPro" id="IPR017146">
    <property type="entry name" value="Lanti_2_LanM"/>
</dbReference>
<dbReference type="EMBL" id="CP089984">
    <property type="protein sequence ID" value="WXB11064.1"/>
    <property type="molecule type" value="Genomic_DNA"/>
</dbReference>
<evidence type="ECO:0000313" key="2">
    <source>
        <dbReference type="EMBL" id="WXB11064.1"/>
    </source>
</evidence>
<feature type="domain" description="Lantibiotic biosynthesis protein dehydration" evidence="1">
    <location>
        <begin position="146"/>
        <end position="503"/>
    </location>
</feature>
<evidence type="ECO:0000313" key="3">
    <source>
        <dbReference type="Proteomes" id="UP001370348"/>
    </source>
</evidence>
<dbReference type="NCBIfam" id="TIGR03897">
    <property type="entry name" value="lanti_2_LanM"/>
    <property type="match status" value="1"/>
</dbReference>
<dbReference type="PRINTS" id="PR01950">
    <property type="entry name" value="LANCSUPER"/>
</dbReference>
<dbReference type="SMART" id="SM01260">
    <property type="entry name" value="LANC_like"/>
    <property type="match status" value="1"/>
</dbReference>
<keyword evidence="3" id="KW-1185">Reference proteome</keyword>
<dbReference type="InterPro" id="IPR025410">
    <property type="entry name" value="Lant_dehyd"/>
</dbReference>